<gene>
    <name evidence="19" type="ORF">CAEBREN_31646</name>
</gene>
<dbReference type="EC" id="4.6.1.1" evidence="5"/>
<evidence type="ECO:0000256" key="5">
    <source>
        <dbReference type="ARBA" id="ARBA00012201"/>
    </source>
</evidence>
<feature type="transmembrane region" description="Helical" evidence="17">
    <location>
        <begin position="818"/>
        <end position="836"/>
    </location>
</feature>
<dbReference type="GO" id="GO:0005886">
    <property type="term" value="C:plasma membrane"/>
    <property type="evidence" value="ECO:0007669"/>
    <property type="project" value="TreeGrafter"/>
</dbReference>
<evidence type="ECO:0000256" key="17">
    <source>
        <dbReference type="SAM" id="Phobius"/>
    </source>
</evidence>
<evidence type="ECO:0000256" key="15">
    <source>
        <dbReference type="RuleBase" id="RU000405"/>
    </source>
</evidence>
<dbReference type="GO" id="GO:0035556">
    <property type="term" value="P:intracellular signal transduction"/>
    <property type="evidence" value="ECO:0007669"/>
    <property type="project" value="InterPro"/>
</dbReference>
<comment type="similarity">
    <text evidence="15">Belongs to the adenylyl cyclase class-4/guanylyl cyclase family.</text>
</comment>
<comment type="subcellular location">
    <subcellularLocation>
        <location evidence="4">Membrane</location>
        <topology evidence="4">Multi-pass membrane protein</topology>
    </subcellularLocation>
</comment>
<evidence type="ECO:0000256" key="2">
    <source>
        <dbReference type="ARBA" id="ARBA00001593"/>
    </source>
</evidence>
<keyword evidence="14 15" id="KW-0456">Lyase</keyword>
<keyword evidence="6 17" id="KW-0812">Transmembrane</keyword>
<dbReference type="InterPro" id="IPR001054">
    <property type="entry name" value="A/G_cyclase"/>
</dbReference>
<feature type="transmembrane region" description="Helical" evidence="17">
    <location>
        <begin position="764"/>
        <end position="786"/>
    </location>
</feature>
<dbReference type="AlphaFoldDB" id="G0MXM4"/>
<dbReference type="FunFam" id="3.30.70.1230:FF:000069">
    <property type="entry name" value="Adenylyl CYclase"/>
    <property type="match status" value="1"/>
</dbReference>
<dbReference type="GO" id="GO:0046872">
    <property type="term" value="F:metal ion binding"/>
    <property type="evidence" value="ECO:0007669"/>
    <property type="project" value="UniProtKB-KW"/>
</dbReference>
<dbReference type="GO" id="GO:0006171">
    <property type="term" value="P:cAMP biosynthetic process"/>
    <property type="evidence" value="ECO:0007669"/>
    <property type="project" value="UniProtKB-KW"/>
</dbReference>
<evidence type="ECO:0000256" key="3">
    <source>
        <dbReference type="ARBA" id="ARBA00001946"/>
    </source>
</evidence>
<dbReference type="OrthoDB" id="6147412at2759"/>
<feature type="transmembrane region" description="Helical" evidence="17">
    <location>
        <begin position="651"/>
        <end position="673"/>
    </location>
</feature>
<dbReference type="CDD" id="cd07302">
    <property type="entry name" value="CHD"/>
    <property type="match status" value="2"/>
</dbReference>
<dbReference type="eggNOG" id="KOG3619">
    <property type="taxonomic scope" value="Eukaryota"/>
</dbReference>
<dbReference type="GO" id="GO:0004383">
    <property type="term" value="F:guanylate cyclase activity"/>
    <property type="evidence" value="ECO:0007669"/>
    <property type="project" value="UniProtKB-EC"/>
</dbReference>
<evidence type="ECO:0000256" key="9">
    <source>
        <dbReference type="ARBA" id="ARBA00022840"/>
    </source>
</evidence>
<dbReference type="SMART" id="SM00044">
    <property type="entry name" value="CYCc"/>
    <property type="match status" value="2"/>
</dbReference>
<dbReference type="PROSITE" id="PS00452">
    <property type="entry name" value="GUANYLATE_CYCLASE_1"/>
    <property type="match status" value="2"/>
</dbReference>
<keyword evidence="10" id="KW-0460">Magnesium</keyword>
<feature type="transmembrane region" description="Helical" evidence="17">
    <location>
        <begin position="235"/>
        <end position="259"/>
    </location>
</feature>
<dbReference type="PANTHER" id="PTHR45627:SF12">
    <property type="entry name" value="ADENYLATE CYCLASE TYPE 2"/>
    <property type="match status" value="1"/>
</dbReference>
<dbReference type="FunCoup" id="G0MXM4">
    <property type="interactions" value="443"/>
</dbReference>
<evidence type="ECO:0000256" key="7">
    <source>
        <dbReference type="ARBA" id="ARBA00022723"/>
    </source>
</evidence>
<evidence type="ECO:0000256" key="11">
    <source>
        <dbReference type="ARBA" id="ARBA00022989"/>
    </source>
</evidence>
<evidence type="ECO:0000256" key="10">
    <source>
        <dbReference type="ARBA" id="ARBA00022842"/>
    </source>
</evidence>
<sequence>MLKTTHRLRKRSTMKRMRRRAMSTVMEMSTTRAEIRSVLVKHWRSLDKARLHTIHLWLLLYAAAQIFIEYYFSEVYAVLMLEAEDRPQSKENHERVKKWSPFCFYVSIFFIAYLILTCFAIRIRQPREGVGLVLVSLSLCVLLPAFSWILHLPVVIFVSRERIHTNEHDHSALYTSLCISSGNYFSFESFKKSVTVIQFFILPRHRRIFFVVAVSWIVANFLLIVAINWDALNVNSLFMCSCISLFLHQVVIALVGIVADSNEAGNRAEIARKLTEAVYRRTELEMLKDRQEQLLLSVIPAYLADQVSKSIIQSSSTGSGKPKNSKNHKLFHDLHVQVHDNVSILFADIVNFTVLAAQLSARDLVRTLNELYSKFDRDAQRLQCMRIKFLGDCYYCVSGMPVNRPNHADMCVVMGLEMINTIKQVRIATGVDVNMRIGVHTGSVLCGIMGLRKWQFDIWSDDVTLANHMESGGIPGAVHITKATKDMLLGDYCLVEANADDPHVMSYGQPTYHILPDKTSAIERTASIYRNSRLSTSPALQSRMSMKAKVSKMVEFWGAETPFANFTKKKFSTAHDPTIITVQKQKKDEIARRPTYINTIPSMTLIENNLTNFSFNNINSMFNCELPTIPASPKLLWPFSRKSITCNLSDCVLLTIVSIPAAIANLLLCSLYCPPDVLQQISLQQFFTIIGLAMFSILGRVCSYAGPLITVVAFILSSCIPIGPHVYNNQKVETGGCYGVQFVDFPPQLCQSSRFCLHSLPSTVFSSLFLILCRFCYLPSSIIFIPSIWSRRLCWLYGVSEINTFLILRLTFRYHLSIVSISLSLLVILLFFIDWITNYERKRESACHVSFQNEERDVETMQDINKILIENILPSSVAAKFLSPDRTVNELYARQHENVCVMFASIPNFKDFWSEWDTNRKLECLRLLNEIVCEFDKLLSKPKFSSVEKIKTVGSTYMAAAGLNETETDYDYDDVSQRKEYLEKHNPGKFNNNLRQGNMSFRNANLMIEFALAMSQILDALNRDSFQNFELRIGMSVGPLVAGVIGAQKPQYDIWGNTVNLASRMDTHGEPRKIHATTDMGLILQAGGYRVQSRGKIKVKGVKEPMETFLIEVDSKRNSSVSGEQHNHNNNNNNNNCHSTL</sequence>
<dbReference type="GO" id="GO:0005524">
    <property type="term" value="F:ATP binding"/>
    <property type="evidence" value="ECO:0007669"/>
    <property type="project" value="UniProtKB-KW"/>
</dbReference>
<keyword evidence="11 17" id="KW-1133">Transmembrane helix</keyword>
<evidence type="ECO:0000256" key="8">
    <source>
        <dbReference type="ARBA" id="ARBA00022741"/>
    </source>
</evidence>
<organism evidence="20">
    <name type="scientific">Caenorhabditis brenneri</name>
    <name type="common">Nematode worm</name>
    <dbReference type="NCBI Taxonomy" id="135651"/>
    <lineage>
        <taxon>Eukaryota</taxon>
        <taxon>Metazoa</taxon>
        <taxon>Ecdysozoa</taxon>
        <taxon>Nematoda</taxon>
        <taxon>Chromadorea</taxon>
        <taxon>Rhabditida</taxon>
        <taxon>Rhabditina</taxon>
        <taxon>Rhabditomorpha</taxon>
        <taxon>Rhabditoidea</taxon>
        <taxon>Rhabditidae</taxon>
        <taxon>Peloderinae</taxon>
        <taxon>Caenorhabditis</taxon>
    </lineage>
</organism>
<keyword evidence="12" id="KW-0115">cAMP biosynthesis</keyword>
<feature type="domain" description="Guanylate cyclase" evidence="18">
    <location>
        <begin position="343"/>
        <end position="470"/>
    </location>
</feature>
<dbReference type="GO" id="GO:0007189">
    <property type="term" value="P:adenylate cyclase-activating G protein-coupled receptor signaling pathway"/>
    <property type="evidence" value="ECO:0007669"/>
    <property type="project" value="TreeGrafter"/>
</dbReference>
<name>G0MXM4_CAEBE</name>
<feature type="transmembrane region" description="Helical" evidence="17">
    <location>
        <begin position="208"/>
        <end position="229"/>
    </location>
</feature>
<dbReference type="GO" id="GO:0004016">
    <property type="term" value="F:adenylate cyclase activity"/>
    <property type="evidence" value="ECO:0007669"/>
    <property type="project" value="UniProtKB-EC"/>
</dbReference>
<evidence type="ECO:0000256" key="1">
    <source>
        <dbReference type="ARBA" id="ARBA00001436"/>
    </source>
</evidence>
<evidence type="ECO:0000256" key="16">
    <source>
        <dbReference type="SAM" id="MobiDB-lite"/>
    </source>
</evidence>
<dbReference type="HOGENOM" id="CLU_001072_2_5_1"/>
<dbReference type="GO" id="GO:0007193">
    <property type="term" value="P:adenylate cyclase-inhibiting G protein-coupled receptor signaling pathway"/>
    <property type="evidence" value="ECO:0007669"/>
    <property type="project" value="TreeGrafter"/>
</dbReference>
<dbReference type="InterPro" id="IPR029787">
    <property type="entry name" value="Nucleotide_cyclase"/>
</dbReference>
<dbReference type="InterPro" id="IPR018297">
    <property type="entry name" value="A/G_cyclase_CS"/>
</dbReference>
<comment type="catalytic activity">
    <reaction evidence="1">
        <text>GTP = 3',5'-cyclic GMP + diphosphate</text>
        <dbReference type="Rhea" id="RHEA:13665"/>
        <dbReference type="ChEBI" id="CHEBI:33019"/>
        <dbReference type="ChEBI" id="CHEBI:37565"/>
        <dbReference type="ChEBI" id="CHEBI:57746"/>
        <dbReference type="EC" id="4.6.1.2"/>
    </reaction>
</comment>
<reference evidence="20" key="1">
    <citation type="submission" date="2011-07" db="EMBL/GenBank/DDBJ databases">
        <authorList>
            <consortium name="Caenorhabditis brenneri Sequencing and Analysis Consortium"/>
            <person name="Wilson R.K."/>
        </authorList>
    </citation>
    <scope>NUCLEOTIDE SEQUENCE [LARGE SCALE GENOMIC DNA]</scope>
    <source>
        <strain evidence="20">PB2801</strain>
    </source>
</reference>
<dbReference type="Pfam" id="PF00211">
    <property type="entry name" value="Guanylate_cyc"/>
    <property type="match status" value="2"/>
</dbReference>
<dbReference type="FunFam" id="3.30.70.1230:FF:000032">
    <property type="entry name" value="Adenylyl cyclase 78C"/>
    <property type="match status" value="1"/>
</dbReference>
<keyword evidence="8" id="KW-0547">Nucleotide-binding</keyword>
<protein>
    <recommendedName>
        <fullName evidence="5">adenylate cyclase</fullName>
        <ecNumber evidence="5">4.6.1.1</ecNumber>
    </recommendedName>
</protein>
<evidence type="ECO:0000256" key="13">
    <source>
        <dbReference type="ARBA" id="ARBA00023136"/>
    </source>
</evidence>
<dbReference type="InParanoid" id="G0MXM4"/>
<dbReference type="SUPFAM" id="SSF55073">
    <property type="entry name" value="Nucleotide cyclase"/>
    <property type="match status" value="2"/>
</dbReference>
<evidence type="ECO:0000259" key="18">
    <source>
        <dbReference type="PROSITE" id="PS50125"/>
    </source>
</evidence>
<accession>G0MXM4</accession>
<dbReference type="Gene3D" id="3.30.70.1230">
    <property type="entry name" value="Nucleotide cyclase"/>
    <property type="match status" value="2"/>
</dbReference>
<feature type="transmembrane region" description="Helical" evidence="17">
    <location>
        <begin position="99"/>
        <end position="123"/>
    </location>
</feature>
<dbReference type="STRING" id="135651.G0MXM4"/>
<dbReference type="PROSITE" id="PS50125">
    <property type="entry name" value="GUANYLATE_CYCLASE_2"/>
    <property type="match status" value="2"/>
</dbReference>
<feature type="transmembrane region" description="Helical" evidence="17">
    <location>
        <begin position="679"/>
        <end position="698"/>
    </location>
</feature>
<evidence type="ECO:0000313" key="20">
    <source>
        <dbReference type="Proteomes" id="UP000008068"/>
    </source>
</evidence>
<feature type="transmembrane region" description="Helical" evidence="17">
    <location>
        <begin position="130"/>
        <end position="151"/>
    </location>
</feature>
<keyword evidence="9" id="KW-0067">ATP-binding</keyword>
<evidence type="ECO:0000256" key="4">
    <source>
        <dbReference type="ARBA" id="ARBA00004141"/>
    </source>
</evidence>
<dbReference type="EMBL" id="GL379819">
    <property type="protein sequence ID" value="EGT47146.1"/>
    <property type="molecule type" value="Genomic_DNA"/>
</dbReference>
<evidence type="ECO:0000256" key="12">
    <source>
        <dbReference type="ARBA" id="ARBA00022998"/>
    </source>
</evidence>
<feature type="compositionally biased region" description="Low complexity" evidence="16">
    <location>
        <begin position="1128"/>
        <end position="1141"/>
    </location>
</feature>
<comment type="catalytic activity">
    <reaction evidence="2">
        <text>ATP = 3',5'-cyclic AMP + diphosphate</text>
        <dbReference type="Rhea" id="RHEA:15389"/>
        <dbReference type="ChEBI" id="CHEBI:30616"/>
        <dbReference type="ChEBI" id="CHEBI:33019"/>
        <dbReference type="ChEBI" id="CHEBI:58165"/>
        <dbReference type="EC" id="4.6.1.1"/>
    </reaction>
</comment>
<dbReference type="PANTHER" id="PTHR45627">
    <property type="entry name" value="ADENYLATE CYCLASE TYPE 1"/>
    <property type="match status" value="1"/>
</dbReference>
<feature type="transmembrane region" description="Helical" evidence="17">
    <location>
        <begin position="171"/>
        <end position="187"/>
    </location>
</feature>
<evidence type="ECO:0000256" key="14">
    <source>
        <dbReference type="ARBA" id="ARBA00023239"/>
    </source>
</evidence>
<keyword evidence="13 17" id="KW-0472">Membrane</keyword>
<keyword evidence="20" id="KW-1185">Reference proteome</keyword>
<comment type="cofactor">
    <cofactor evidence="3">
        <name>Mg(2+)</name>
        <dbReference type="ChEBI" id="CHEBI:18420"/>
    </cofactor>
</comment>
<evidence type="ECO:0000256" key="6">
    <source>
        <dbReference type="ARBA" id="ARBA00022692"/>
    </source>
</evidence>
<evidence type="ECO:0000313" key="19">
    <source>
        <dbReference type="EMBL" id="EGT47146.1"/>
    </source>
</evidence>
<dbReference type="Proteomes" id="UP000008068">
    <property type="component" value="Unassembled WGS sequence"/>
</dbReference>
<feature type="region of interest" description="Disordered" evidence="16">
    <location>
        <begin position="1115"/>
        <end position="1141"/>
    </location>
</feature>
<keyword evidence="7" id="KW-0479">Metal-binding</keyword>
<feature type="transmembrane region" description="Helical" evidence="17">
    <location>
        <begin position="705"/>
        <end position="723"/>
    </location>
</feature>
<feature type="domain" description="Guanylate cyclase" evidence="18">
    <location>
        <begin position="900"/>
        <end position="1066"/>
    </location>
</feature>
<proteinExistence type="inferred from homology"/>